<keyword evidence="3" id="KW-0238">DNA-binding</keyword>
<dbReference type="OrthoDB" id="3176554at2"/>
<dbReference type="Gene3D" id="3.40.190.10">
    <property type="entry name" value="Periplasmic binding protein-like II"/>
    <property type="match status" value="2"/>
</dbReference>
<dbReference type="Proteomes" id="UP000265768">
    <property type="component" value="Unassembled WGS sequence"/>
</dbReference>
<name>A0A3A4AT63_9ACTN</name>
<dbReference type="CDD" id="cd08414">
    <property type="entry name" value="PBP2_LTTR_aromatics_like"/>
    <property type="match status" value="1"/>
</dbReference>
<dbReference type="GO" id="GO:0032993">
    <property type="term" value="C:protein-DNA complex"/>
    <property type="evidence" value="ECO:0007669"/>
    <property type="project" value="TreeGrafter"/>
</dbReference>
<evidence type="ECO:0000259" key="5">
    <source>
        <dbReference type="PROSITE" id="PS50931"/>
    </source>
</evidence>
<dbReference type="AlphaFoldDB" id="A0A3A4AT63"/>
<dbReference type="PROSITE" id="PS50931">
    <property type="entry name" value="HTH_LYSR"/>
    <property type="match status" value="1"/>
</dbReference>
<keyword evidence="2" id="KW-0805">Transcription regulation</keyword>
<evidence type="ECO:0000256" key="3">
    <source>
        <dbReference type="ARBA" id="ARBA00023125"/>
    </source>
</evidence>
<accession>A0A3A4AT63</accession>
<evidence type="ECO:0000256" key="4">
    <source>
        <dbReference type="ARBA" id="ARBA00023163"/>
    </source>
</evidence>
<dbReference type="RefSeq" id="WP_119929944.1">
    <property type="nucleotide sequence ID" value="NZ_QZEY01000015.1"/>
</dbReference>
<dbReference type="GO" id="GO:0003700">
    <property type="term" value="F:DNA-binding transcription factor activity"/>
    <property type="evidence" value="ECO:0007669"/>
    <property type="project" value="InterPro"/>
</dbReference>
<dbReference type="Pfam" id="PF03466">
    <property type="entry name" value="LysR_substrate"/>
    <property type="match status" value="1"/>
</dbReference>
<dbReference type="InterPro" id="IPR036390">
    <property type="entry name" value="WH_DNA-bd_sf"/>
</dbReference>
<dbReference type="PRINTS" id="PR00039">
    <property type="entry name" value="HTHLYSR"/>
</dbReference>
<dbReference type="InterPro" id="IPR036388">
    <property type="entry name" value="WH-like_DNA-bd_sf"/>
</dbReference>
<dbReference type="GO" id="GO:0003677">
    <property type="term" value="F:DNA binding"/>
    <property type="evidence" value="ECO:0007669"/>
    <property type="project" value="UniProtKB-KW"/>
</dbReference>
<comment type="similarity">
    <text evidence="1">Belongs to the LysR transcriptional regulatory family.</text>
</comment>
<dbReference type="PANTHER" id="PTHR30346">
    <property type="entry name" value="TRANSCRIPTIONAL DUAL REGULATOR HCAR-RELATED"/>
    <property type="match status" value="1"/>
</dbReference>
<evidence type="ECO:0000256" key="2">
    <source>
        <dbReference type="ARBA" id="ARBA00023015"/>
    </source>
</evidence>
<proteinExistence type="inferred from homology"/>
<gene>
    <name evidence="6" type="ORF">D5H75_29325</name>
</gene>
<keyword evidence="4" id="KW-0804">Transcription</keyword>
<evidence type="ECO:0000256" key="1">
    <source>
        <dbReference type="ARBA" id="ARBA00009437"/>
    </source>
</evidence>
<organism evidence="6 7">
    <name type="scientific">Bailinhaonella thermotolerans</name>
    <dbReference type="NCBI Taxonomy" id="1070861"/>
    <lineage>
        <taxon>Bacteria</taxon>
        <taxon>Bacillati</taxon>
        <taxon>Actinomycetota</taxon>
        <taxon>Actinomycetes</taxon>
        <taxon>Streptosporangiales</taxon>
        <taxon>Streptosporangiaceae</taxon>
        <taxon>Bailinhaonella</taxon>
    </lineage>
</organism>
<dbReference type="EMBL" id="QZEY01000015">
    <property type="protein sequence ID" value="RJL24568.1"/>
    <property type="molecule type" value="Genomic_DNA"/>
</dbReference>
<dbReference type="InterPro" id="IPR005119">
    <property type="entry name" value="LysR_subst-bd"/>
</dbReference>
<reference evidence="6 7" key="1">
    <citation type="submission" date="2018-09" db="EMBL/GenBank/DDBJ databases">
        <title>YIM 75507 draft genome.</title>
        <authorList>
            <person name="Tang S."/>
            <person name="Feng Y."/>
        </authorList>
    </citation>
    <scope>NUCLEOTIDE SEQUENCE [LARGE SCALE GENOMIC DNA]</scope>
    <source>
        <strain evidence="6 7">YIM 75507</strain>
    </source>
</reference>
<dbReference type="Gene3D" id="1.10.10.10">
    <property type="entry name" value="Winged helix-like DNA-binding domain superfamily/Winged helix DNA-binding domain"/>
    <property type="match status" value="1"/>
</dbReference>
<dbReference type="Pfam" id="PF00126">
    <property type="entry name" value="HTH_1"/>
    <property type="match status" value="1"/>
</dbReference>
<protein>
    <submittedName>
        <fullName evidence="6">LysR family transcriptional regulator</fullName>
    </submittedName>
</protein>
<dbReference type="PANTHER" id="PTHR30346:SF17">
    <property type="entry name" value="LYSR FAMILY TRANSCRIPTIONAL REGULATOR"/>
    <property type="match status" value="1"/>
</dbReference>
<evidence type="ECO:0000313" key="6">
    <source>
        <dbReference type="EMBL" id="RJL24568.1"/>
    </source>
</evidence>
<sequence length="290" mass="31071">MELRQLAYFVAVADHGGFARAAESLHIVQPAVSQQVQRLERELGVRLFDRSTRHVRLTDEGARLLPEARAALAAADRVRQVAADLVTGASVTLRLGTSPGPGPQVYRVLEELAGVRARLVKVPLAERLAGVRSGELDAALVRSLPAVPGLELIPVWSDPLIVALPADHPLAAEPVLRLEQLGDLPLRLAPRENNPPFHDLITAACRTAGVDPPAGPPFTTLQDTLADLASGFPSWTVFYPVQSELPRVRSVAFRPLAEPVAVTYLAVPPGPPAVPLRHLLAACAKVFPEV</sequence>
<keyword evidence="7" id="KW-1185">Reference proteome</keyword>
<dbReference type="SUPFAM" id="SSF53850">
    <property type="entry name" value="Periplasmic binding protein-like II"/>
    <property type="match status" value="1"/>
</dbReference>
<feature type="domain" description="HTH lysR-type" evidence="5">
    <location>
        <begin position="1"/>
        <end position="58"/>
    </location>
</feature>
<dbReference type="FunFam" id="1.10.10.10:FF:000001">
    <property type="entry name" value="LysR family transcriptional regulator"/>
    <property type="match status" value="1"/>
</dbReference>
<dbReference type="SUPFAM" id="SSF46785">
    <property type="entry name" value="Winged helix' DNA-binding domain"/>
    <property type="match status" value="1"/>
</dbReference>
<comment type="caution">
    <text evidence="6">The sequence shown here is derived from an EMBL/GenBank/DDBJ whole genome shotgun (WGS) entry which is preliminary data.</text>
</comment>
<dbReference type="InterPro" id="IPR000847">
    <property type="entry name" value="LysR_HTH_N"/>
</dbReference>
<evidence type="ECO:0000313" key="7">
    <source>
        <dbReference type="Proteomes" id="UP000265768"/>
    </source>
</evidence>